<dbReference type="Proteomes" id="UP001281761">
    <property type="component" value="Unassembled WGS sequence"/>
</dbReference>
<keyword evidence="1" id="KW-0472">Membrane</keyword>
<feature type="transmembrane region" description="Helical" evidence="1">
    <location>
        <begin position="77"/>
        <end position="96"/>
    </location>
</feature>
<dbReference type="SMART" id="SM01398">
    <property type="entry name" value="Cornichon"/>
    <property type="match status" value="1"/>
</dbReference>
<gene>
    <name evidence="2" type="ORF">BLNAU_21489</name>
</gene>
<evidence type="ECO:0000313" key="3">
    <source>
        <dbReference type="Proteomes" id="UP001281761"/>
    </source>
</evidence>
<proteinExistence type="predicted"/>
<evidence type="ECO:0000256" key="1">
    <source>
        <dbReference type="SAM" id="Phobius"/>
    </source>
</evidence>
<reference evidence="2 3" key="1">
    <citation type="journal article" date="2022" name="bioRxiv">
        <title>Genomics of Preaxostyla Flagellates Illuminates Evolutionary Transitions and the Path Towards Mitochondrial Loss.</title>
        <authorList>
            <person name="Novak L.V.F."/>
            <person name="Treitli S.C."/>
            <person name="Pyrih J."/>
            <person name="Halakuc P."/>
            <person name="Pipaliya S.V."/>
            <person name="Vacek V."/>
            <person name="Brzon O."/>
            <person name="Soukal P."/>
            <person name="Eme L."/>
            <person name="Dacks J.B."/>
            <person name="Karnkowska A."/>
            <person name="Elias M."/>
            <person name="Hampl V."/>
        </authorList>
    </citation>
    <scope>NUCLEOTIDE SEQUENCE [LARGE SCALE GENOMIC DNA]</scope>
    <source>
        <strain evidence="2">NAU3</strain>
        <tissue evidence="2">Gut</tissue>
    </source>
</reference>
<keyword evidence="3" id="KW-1185">Reference proteome</keyword>
<feature type="transmembrane region" description="Helical" evidence="1">
    <location>
        <begin position="117"/>
        <end position="136"/>
    </location>
</feature>
<dbReference type="EMBL" id="JARBJD010000337">
    <property type="protein sequence ID" value="KAK2943609.1"/>
    <property type="molecule type" value="Genomic_DNA"/>
</dbReference>
<feature type="transmembrane region" description="Helical" evidence="1">
    <location>
        <begin position="53"/>
        <end position="71"/>
    </location>
</feature>
<keyword evidence="1" id="KW-1133">Transmembrane helix</keyword>
<comment type="caution">
    <text evidence="2">The sequence shown here is derived from an EMBL/GenBank/DDBJ whole genome shotgun (WGS) entry which is preliminary data.</text>
</comment>
<dbReference type="InterPro" id="IPR003377">
    <property type="entry name" value="Cornichon"/>
</dbReference>
<feature type="transmembrane region" description="Helical" evidence="1">
    <location>
        <begin position="12"/>
        <end position="33"/>
    </location>
</feature>
<keyword evidence="1" id="KW-0812">Transmembrane</keyword>
<sequence length="143" mass="17135">MTKISWVHPFLSGINFILSLFGMIYEIILVVTLDDLKKNFVSAKDFTDQMNPLFIPILVIDVLCSILSVFTLHKWLLLLYIPILAYRILKIVNKTWRFDFTQIRRNDVLRIEERNCYARLAFYVVMFIFWLVFFILDIVNKYN</sequence>
<name>A0ABQ9WVT4_9EUKA</name>
<organism evidence="2 3">
    <name type="scientific">Blattamonas nauphoetae</name>
    <dbReference type="NCBI Taxonomy" id="2049346"/>
    <lineage>
        <taxon>Eukaryota</taxon>
        <taxon>Metamonada</taxon>
        <taxon>Preaxostyla</taxon>
        <taxon>Oxymonadida</taxon>
        <taxon>Blattamonas</taxon>
    </lineage>
</organism>
<evidence type="ECO:0008006" key="4">
    <source>
        <dbReference type="Google" id="ProtNLM"/>
    </source>
</evidence>
<evidence type="ECO:0000313" key="2">
    <source>
        <dbReference type="EMBL" id="KAK2943609.1"/>
    </source>
</evidence>
<protein>
    <recommendedName>
        <fullName evidence="4">Cornichon</fullName>
    </recommendedName>
</protein>
<accession>A0ABQ9WVT4</accession>
<dbReference type="Pfam" id="PF03311">
    <property type="entry name" value="Cornichon"/>
    <property type="match status" value="1"/>
</dbReference>